<feature type="transmembrane region" description="Helical" evidence="6">
    <location>
        <begin position="85"/>
        <end position="109"/>
    </location>
</feature>
<organism evidence="8 9">
    <name type="scientific">Microbacterium thalassium</name>
    <dbReference type="NCBI Taxonomy" id="362649"/>
    <lineage>
        <taxon>Bacteria</taxon>
        <taxon>Bacillati</taxon>
        <taxon>Actinomycetota</taxon>
        <taxon>Actinomycetes</taxon>
        <taxon>Micrococcales</taxon>
        <taxon>Microbacteriaceae</taxon>
        <taxon>Microbacterium</taxon>
    </lineage>
</organism>
<feature type="region of interest" description="Disordered" evidence="5">
    <location>
        <begin position="437"/>
        <end position="486"/>
    </location>
</feature>
<evidence type="ECO:0000256" key="5">
    <source>
        <dbReference type="SAM" id="MobiDB-lite"/>
    </source>
</evidence>
<protein>
    <recommendedName>
        <fullName evidence="7">O-antigen ligase-related domain-containing protein</fullName>
    </recommendedName>
</protein>
<feature type="domain" description="O-antigen ligase-related" evidence="7">
    <location>
        <begin position="245"/>
        <end position="370"/>
    </location>
</feature>
<dbReference type="GO" id="GO:0016020">
    <property type="term" value="C:membrane"/>
    <property type="evidence" value="ECO:0007669"/>
    <property type="project" value="UniProtKB-SubCell"/>
</dbReference>
<comment type="subcellular location">
    <subcellularLocation>
        <location evidence="1">Membrane</location>
        <topology evidence="1">Multi-pass membrane protein</topology>
    </subcellularLocation>
</comment>
<evidence type="ECO:0000256" key="3">
    <source>
        <dbReference type="ARBA" id="ARBA00022989"/>
    </source>
</evidence>
<dbReference type="PANTHER" id="PTHR37422:SF13">
    <property type="entry name" value="LIPOPOLYSACCHARIDE BIOSYNTHESIS PROTEIN PA4999-RELATED"/>
    <property type="match status" value="1"/>
</dbReference>
<sequence length="486" mass="52675">MTPTSLRAQQWRARVLEWLSAAWKWVLLAAVTVAAAFFILDNAGRHGVTTAIAIAVLAIAAIATWSEPMALALMAMPLLLIVERVGIGGTNLSVSDAALFAAVGAAILLGDRHYSKPMKQLLWLNLVYQFATLLTVIVVPQVQNTVEWFHAWLLISGALVVGWALGRAGFGRAALLLIIAGAVVIALGTIGTGLLQYIAGDLGPVYPAWPWSMHKNFAGTTMAFAVIIVYINPPWARLPGRWIGLAFWLLVVAIVMTQSRQALVGLVAAVVVVAVRKGASVRQRLALLLLIPAIWMVVTMVSEQIESQNEHNSFFQRLDWWREVYAYWKHAPFFGHGLRFWYYDRTLPYQPPQAELEVVASAGLVGLAAFLIMWVGILIVLARVNPAFGTLALAITLSRITQSQFDLFWTAVGVSVPFVVAGICLGAMARYEQEGSALRGAASEEAEPQHEDATEAPSSAARSRGLGRGPQAARAPQASSHTMDPT</sequence>
<feature type="transmembrane region" description="Helical" evidence="6">
    <location>
        <begin position="22"/>
        <end position="40"/>
    </location>
</feature>
<dbReference type="AlphaFoldDB" id="A0A7X0KT98"/>
<dbReference type="Proteomes" id="UP000537775">
    <property type="component" value="Unassembled WGS sequence"/>
</dbReference>
<feature type="compositionally biased region" description="Polar residues" evidence="5">
    <location>
        <begin position="477"/>
        <end position="486"/>
    </location>
</feature>
<evidence type="ECO:0000256" key="2">
    <source>
        <dbReference type="ARBA" id="ARBA00022692"/>
    </source>
</evidence>
<feature type="transmembrane region" description="Helical" evidence="6">
    <location>
        <begin position="407"/>
        <end position="429"/>
    </location>
</feature>
<keyword evidence="9" id="KW-1185">Reference proteome</keyword>
<gene>
    <name evidence="8" type="ORF">HD594_000209</name>
</gene>
<evidence type="ECO:0000313" key="9">
    <source>
        <dbReference type="Proteomes" id="UP000537775"/>
    </source>
</evidence>
<dbReference type="InterPro" id="IPR051533">
    <property type="entry name" value="WaaL-like"/>
</dbReference>
<feature type="transmembrane region" description="Helical" evidence="6">
    <location>
        <begin position="354"/>
        <end position="381"/>
    </location>
</feature>
<feature type="transmembrane region" description="Helical" evidence="6">
    <location>
        <begin position="148"/>
        <end position="166"/>
    </location>
</feature>
<keyword evidence="2 6" id="KW-0812">Transmembrane</keyword>
<evidence type="ECO:0000256" key="6">
    <source>
        <dbReference type="SAM" id="Phobius"/>
    </source>
</evidence>
<accession>A0A7X0KT98</accession>
<dbReference type="EMBL" id="JACHML010000001">
    <property type="protein sequence ID" value="MBB6389896.1"/>
    <property type="molecule type" value="Genomic_DNA"/>
</dbReference>
<keyword evidence="3 6" id="KW-1133">Transmembrane helix</keyword>
<name>A0A7X0KT98_9MICO</name>
<dbReference type="Pfam" id="PF04932">
    <property type="entry name" value="Wzy_C"/>
    <property type="match status" value="1"/>
</dbReference>
<dbReference type="PANTHER" id="PTHR37422">
    <property type="entry name" value="TEICHURONIC ACID BIOSYNTHESIS PROTEIN TUAE"/>
    <property type="match status" value="1"/>
</dbReference>
<evidence type="ECO:0000313" key="8">
    <source>
        <dbReference type="EMBL" id="MBB6389896.1"/>
    </source>
</evidence>
<reference evidence="8 9" key="1">
    <citation type="submission" date="2020-08" db="EMBL/GenBank/DDBJ databases">
        <title>Sequencing the genomes of 1000 actinobacteria strains.</title>
        <authorList>
            <person name="Klenk H.-P."/>
        </authorList>
    </citation>
    <scope>NUCLEOTIDE SEQUENCE [LARGE SCALE GENOMIC DNA]</scope>
    <source>
        <strain evidence="8 9">DSM 12511</strain>
    </source>
</reference>
<dbReference type="InterPro" id="IPR007016">
    <property type="entry name" value="O-antigen_ligase-rel_domated"/>
</dbReference>
<feature type="transmembrane region" description="Helical" evidence="6">
    <location>
        <begin position="47"/>
        <end position="65"/>
    </location>
</feature>
<evidence type="ECO:0000259" key="7">
    <source>
        <dbReference type="Pfam" id="PF04932"/>
    </source>
</evidence>
<feature type="transmembrane region" description="Helical" evidence="6">
    <location>
        <begin position="173"/>
        <end position="199"/>
    </location>
</feature>
<keyword evidence="4 6" id="KW-0472">Membrane</keyword>
<feature type="transmembrane region" description="Helical" evidence="6">
    <location>
        <begin position="121"/>
        <end position="142"/>
    </location>
</feature>
<feature type="transmembrane region" description="Helical" evidence="6">
    <location>
        <begin position="238"/>
        <end position="256"/>
    </location>
</feature>
<comment type="caution">
    <text evidence="8">The sequence shown here is derived from an EMBL/GenBank/DDBJ whole genome shotgun (WGS) entry which is preliminary data.</text>
</comment>
<proteinExistence type="predicted"/>
<feature type="transmembrane region" description="Helical" evidence="6">
    <location>
        <begin position="211"/>
        <end position="231"/>
    </location>
</feature>
<dbReference type="RefSeq" id="WP_184749175.1">
    <property type="nucleotide sequence ID" value="NZ_BAAAJR010000008.1"/>
</dbReference>
<feature type="transmembrane region" description="Helical" evidence="6">
    <location>
        <begin position="262"/>
        <end position="279"/>
    </location>
</feature>
<feature type="transmembrane region" description="Helical" evidence="6">
    <location>
        <begin position="286"/>
        <end position="305"/>
    </location>
</feature>
<evidence type="ECO:0000256" key="4">
    <source>
        <dbReference type="ARBA" id="ARBA00023136"/>
    </source>
</evidence>
<evidence type="ECO:0000256" key="1">
    <source>
        <dbReference type="ARBA" id="ARBA00004141"/>
    </source>
</evidence>